<proteinExistence type="predicted"/>
<dbReference type="InterPro" id="IPR008978">
    <property type="entry name" value="HSP20-like_chaperone"/>
</dbReference>
<keyword evidence="3" id="KW-1185">Reference proteome</keyword>
<gene>
    <name evidence="2" type="ORF">ANCDUO_14061</name>
</gene>
<organism evidence="2 3">
    <name type="scientific">Ancylostoma duodenale</name>
    <dbReference type="NCBI Taxonomy" id="51022"/>
    <lineage>
        <taxon>Eukaryota</taxon>
        <taxon>Metazoa</taxon>
        <taxon>Ecdysozoa</taxon>
        <taxon>Nematoda</taxon>
        <taxon>Chromadorea</taxon>
        <taxon>Rhabditida</taxon>
        <taxon>Rhabditina</taxon>
        <taxon>Rhabditomorpha</taxon>
        <taxon>Strongyloidea</taxon>
        <taxon>Ancylostomatidae</taxon>
        <taxon>Ancylostomatinae</taxon>
        <taxon>Ancylostoma</taxon>
    </lineage>
</organism>
<evidence type="ECO:0000259" key="1">
    <source>
        <dbReference type="Pfam" id="PF00011"/>
    </source>
</evidence>
<feature type="domain" description="SHSP" evidence="1">
    <location>
        <begin position="81"/>
        <end position="125"/>
    </location>
</feature>
<dbReference type="SUPFAM" id="SSF49764">
    <property type="entry name" value="HSP20-like chaperones"/>
    <property type="match status" value="1"/>
</dbReference>
<evidence type="ECO:0000313" key="3">
    <source>
        <dbReference type="Proteomes" id="UP000054047"/>
    </source>
</evidence>
<accession>A0A0C2GF68</accession>
<dbReference type="EMBL" id="KN736772">
    <property type="protein sequence ID" value="KIH55776.1"/>
    <property type="molecule type" value="Genomic_DNA"/>
</dbReference>
<dbReference type="InterPro" id="IPR002068">
    <property type="entry name" value="A-crystallin/Hsp20_dom"/>
</dbReference>
<protein>
    <recommendedName>
        <fullName evidence="1">SHSP domain-containing protein</fullName>
    </recommendedName>
</protein>
<reference evidence="2 3" key="1">
    <citation type="submission" date="2013-12" db="EMBL/GenBank/DDBJ databases">
        <title>Draft genome of the parsitic nematode Ancylostoma duodenale.</title>
        <authorList>
            <person name="Mitreva M."/>
        </authorList>
    </citation>
    <scope>NUCLEOTIDE SEQUENCE [LARGE SCALE GENOMIC DNA]</scope>
    <source>
        <strain evidence="2 3">Zhejiang</strain>
    </source>
</reference>
<dbReference type="Gene3D" id="2.60.40.790">
    <property type="match status" value="1"/>
</dbReference>
<dbReference type="AlphaFoldDB" id="A0A0C2GF68"/>
<dbReference type="OrthoDB" id="1431247at2759"/>
<evidence type="ECO:0000313" key="2">
    <source>
        <dbReference type="EMBL" id="KIH55776.1"/>
    </source>
</evidence>
<dbReference type="CDD" id="cd06526">
    <property type="entry name" value="metazoan_ACD"/>
    <property type="match status" value="1"/>
</dbReference>
<name>A0A0C2GF68_9BILA</name>
<sequence>MKPQGPVHLPHGQEGPPQYIRTVATVIRRFEFSTCDDRQPFTSILPRLRFYDDLFDEFDHFERALRPLPRFSQDGLSDKVTNDETKLAISVAVPQFKPEELKVGLDGRTLTVEGKQELKEEGAYSMSYVFHQALGPSRRSRRRADPILPH</sequence>
<dbReference type="Proteomes" id="UP000054047">
    <property type="component" value="Unassembled WGS sequence"/>
</dbReference>
<dbReference type="Pfam" id="PF00011">
    <property type="entry name" value="HSP20"/>
    <property type="match status" value="1"/>
</dbReference>